<feature type="transmembrane region" description="Helical" evidence="1">
    <location>
        <begin position="56"/>
        <end position="75"/>
    </location>
</feature>
<feature type="transmembrane region" description="Helical" evidence="1">
    <location>
        <begin position="236"/>
        <end position="260"/>
    </location>
</feature>
<feature type="transmembrane region" description="Helical" evidence="1">
    <location>
        <begin position="272"/>
        <end position="295"/>
    </location>
</feature>
<evidence type="ECO:0000256" key="1">
    <source>
        <dbReference type="SAM" id="Phobius"/>
    </source>
</evidence>
<evidence type="ECO:0000313" key="2">
    <source>
        <dbReference type="EMBL" id="MFD2275278.1"/>
    </source>
</evidence>
<evidence type="ECO:0000313" key="3">
    <source>
        <dbReference type="Proteomes" id="UP001597297"/>
    </source>
</evidence>
<comment type="caution">
    <text evidence="2">The sequence shown here is derived from an EMBL/GenBank/DDBJ whole genome shotgun (WGS) entry which is preliminary data.</text>
</comment>
<feature type="transmembrane region" description="Helical" evidence="1">
    <location>
        <begin position="96"/>
        <end position="115"/>
    </location>
</feature>
<feature type="transmembrane region" description="Helical" evidence="1">
    <location>
        <begin position="436"/>
        <end position="458"/>
    </location>
</feature>
<protein>
    <recommendedName>
        <fullName evidence="4">Quinol:cytochrome C oxidoreductase</fullName>
    </recommendedName>
</protein>
<feature type="transmembrane region" description="Helical" evidence="1">
    <location>
        <begin position="389"/>
        <end position="410"/>
    </location>
</feature>
<reference evidence="3" key="1">
    <citation type="journal article" date="2019" name="Int. J. Syst. Evol. Microbiol.">
        <title>The Global Catalogue of Microorganisms (GCM) 10K type strain sequencing project: providing services to taxonomists for standard genome sequencing and annotation.</title>
        <authorList>
            <consortium name="The Broad Institute Genomics Platform"/>
            <consortium name="The Broad Institute Genome Sequencing Center for Infectious Disease"/>
            <person name="Wu L."/>
            <person name="Ma J."/>
        </authorList>
    </citation>
    <scope>NUCLEOTIDE SEQUENCE [LARGE SCALE GENOMIC DNA]</scope>
    <source>
        <strain evidence="3">JCM 16545</strain>
    </source>
</reference>
<dbReference type="EMBL" id="JBHUJC010000003">
    <property type="protein sequence ID" value="MFD2275278.1"/>
    <property type="molecule type" value="Genomic_DNA"/>
</dbReference>
<feature type="transmembrane region" description="Helical" evidence="1">
    <location>
        <begin position="316"/>
        <end position="339"/>
    </location>
</feature>
<gene>
    <name evidence="2" type="ORF">ACFSQZ_02250</name>
</gene>
<dbReference type="RefSeq" id="WP_377095036.1">
    <property type="nucleotide sequence ID" value="NZ_JBHSJM010000001.1"/>
</dbReference>
<accession>A0ABW5E057</accession>
<keyword evidence="1" id="KW-0812">Transmembrane</keyword>
<proteinExistence type="predicted"/>
<dbReference type="Proteomes" id="UP001597297">
    <property type="component" value="Unassembled WGS sequence"/>
</dbReference>
<organism evidence="2 3">
    <name type="scientific">Rubritalea spongiae</name>
    <dbReference type="NCBI Taxonomy" id="430797"/>
    <lineage>
        <taxon>Bacteria</taxon>
        <taxon>Pseudomonadati</taxon>
        <taxon>Verrucomicrobiota</taxon>
        <taxon>Verrucomicrobiia</taxon>
        <taxon>Verrucomicrobiales</taxon>
        <taxon>Rubritaleaceae</taxon>
        <taxon>Rubritalea</taxon>
    </lineage>
</organism>
<evidence type="ECO:0008006" key="4">
    <source>
        <dbReference type="Google" id="ProtNLM"/>
    </source>
</evidence>
<keyword evidence="1" id="KW-0472">Membrane</keyword>
<dbReference type="PANTHER" id="PTHR43044:SF1">
    <property type="entry name" value="QUINOL:CYTOCHROME C OXIDOREDUCTASE QUINONE-BINDING SUBUNIT 2"/>
    <property type="match status" value="1"/>
</dbReference>
<keyword evidence="1" id="KW-1133">Transmembrane helix</keyword>
<name>A0ABW5E057_9BACT</name>
<dbReference type="PANTHER" id="PTHR43044">
    <property type="match status" value="1"/>
</dbReference>
<feature type="transmembrane region" description="Helical" evidence="1">
    <location>
        <begin position="24"/>
        <end position="44"/>
    </location>
</feature>
<feature type="transmembrane region" description="Helical" evidence="1">
    <location>
        <begin position="198"/>
        <end position="216"/>
    </location>
</feature>
<sequence length="482" mass="54743">MAHHVTSQDIPANGEQIAKKDLGLLKMVSLIVFAVGAVASFFLFQSEKWGSGYAYSWLFAFIFFITLALGGVFWTTLHHVTNSGWGVSIRRIMENLGFVFPFMAVIAIPLMIPSVQDDLYEWMNRHRYVQQTVEAVDAVIDGEKVGYNAKTIPGTEDIDPNAPGGAYTSPKVKQLKATHDAHDHLLINKHWYMTLENWLVRVICFFVILGAGIWGLRKISIDQDSDPNPTTRRLILARKLSCAVMPFFAVIATFIAFDFMMGTDYKWFSTMYGVWFFAGCALNSMAILILTLTWLRSKGYLTTVTSKEHYHIMGKLMHAFVIFWAYVSFSQFMLIWYANITEETTYFLLRNSSDGSTNWNLWSTLLVFLHFALPFVILLPHYMKKTVKFVVPICIYLLVMHVLDLYIAVIPERGPSLSVMNKFVGHEGELLLTAPYAAYLGDIVAFLTVGAFFTFIFLRNLGSANTYPNRDPRILESANLHN</sequence>
<keyword evidence="3" id="KW-1185">Reference proteome</keyword>
<feature type="transmembrane region" description="Helical" evidence="1">
    <location>
        <begin position="359"/>
        <end position="382"/>
    </location>
</feature>